<dbReference type="InterPro" id="IPR039967">
    <property type="entry name" value="MJ1020-like"/>
</dbReference>
<comment type="caution">
    <text evidence="3">The sequence shown here is derived from an EMBL/GenBank/DDBJ whole genome shotgun (WGS) entry which is preliminary data.</text>
</comment>
<evidence type="ECO:0000313" key="4">
    <source>
        <dbReference type="Proteomes" id="UP001596390"/>
    </source>
</evidence>
<evidence type="ECO:0000256" key="1">
    <source>
        <dbReference type="SAM" id="MobiDB-lite"/>
    </source>
</evidence>
<dbReference type="AlphaFoldDB" id="A0ABD5YE98"/>
<dbReference type="Gene3D" id="1.10.3210.10">
    <property type="entry name" value="Hypothetical protein af1432"/>
    <property type="match status" value="1"/>
</dbReference>
<evidence type="ECO:0000259" key="2">
    <source>
        <dbReference type="SMART" id="SM00471"/>
    </source>
</evidence>
<dbReference type="PANTHER" id="PTHR40517:SF1">
    <property type="entry name" value="METAL-DEPENDENT PHOSPHOHYDROLASE, HD SUPERFAMILY-RELATED"/>
    <property type="match status" value="1"/>
</dbReference>
<feature type="compositionally biased region" description="Basic and acidic residues" evidence="1">
    <location>
        <begin position="45"/>
        <end position="62"/>
    </location>
</feature>
<dbReference type="CDD" id="cd00077">
    <property type="entry name" value="HDc"/>
    <property type="match status" value="1"/>
</dbReference>
<sequence>MTDSTDADGSMADSADPEDPDDSESPEDLDGLDVDDDPDIDADTDADRHEYDPDADHAFPDDRLNEVLDRIASDEEIAAYLEAQNVNPVDRKGYNDHGSKHVEIVRDRALRLYDLLKDGGVDFNGARQQGLDEADEPVIIALAATLHDIGHVVHRHDHPYYSIPLAADLLDDFLPSFYDVPDQVRVKAEVLHAILCHHTEEQPLTLEAGIVRIADGLDMERGRSRVPYEEGGRGINTVSSQAIERVSLREGGKTPVQVVIRMNNAAGVYQVDSLLQAKMEGSLLEDRVQTIAINTHSDEDGTKSIVDRIEL</sequence>
<dbReference type="EMBL" id="JBHSZZ010000019">
    <property type="protein sequence ID" value="MFC7186077.1"/>
    <property type="molecule type" value="Genomic_DNA"/>
</dbReference>
<keyword evidence="4" id="KW-1185">Reference proteome</keyword>
<accession>A0ABD5YE98</accession>
<dbReference type="SMART" id="SM00471">
    <property type="entry name" value="HDc"/>
    <property type="match status" value="1"/>
</dbReference>
<protein>
    <submittedName>
        <fullName evidence="3">HD domain-containing protein</fullName>
    </submittedName>
</protein>
<feature type="domain" description="HD/PDEase" evidence="2">
    <location>
        <begin position="94"/>
        <end position="229"/>
    </location>
</feature>
<organism evidence="3 4">
    <name type="scientific">Halorubrum yunnanense</name>
    <dbReference type="NCBI Taxonomy" id="1526162"/>
    <lineage>
        <taxon>Archaea</taxon>
        <taxon>Methanobacteriati</taxon>
        <taxon>Methanobacteriota</taxon>
        <taxon>Stenosarchaea group</taxon>
        <taxon>Halobacteria</taxon>
        <taxon>Halobacteriales</taxon>
        <taxon>Haloferacaceae</taxon>
        <taxon>Halorubrum</taxon>
    </lineage>
</organism>
<dbReference type="PANTHER" id="PTHR40517">
    <property type="entry name" value="METAL-DEPENDENT PHOSPHOHYDROLASE, HD SUPERFAMILY-RELATED"/>
    <property type="match status" value="1"/>
</dbReference>
<dbReference type="SUPFAM" id="SSF109604">
    <property type="entry name" value="HD-domain/PDEase-like"/>
    <property type="match status" value="1"/>
</dbReference>
<feature type="region of interest" description="Disordered" evidence="1">
    <location>
        <begin position="1"/>
        <end position="62"/>
    </location>
</feature>
<dbReference type="RefSeq" id="WP_379789938.1">
    <property type="nucleotide sequence ID" value="NZ_JAODIX010000019.1"/>
</dbReference>
<feature type="compositionally biased region" description="Acidic residues" evidence="1">
    <location>
        <begin position="15"/>
        <end position="44"/>
    </location>
</feature>
<proteinExistence type="predicted"/>
<dbReference type="Pfam" id="PF01966">
    <property type="entry name" value="HD"/>
    <property type="match status" value="1"/>
</dbReference>
<reference evidence="3 4" key="1">
    <citation type="journal article" date="2019" name="Int. J. Syst. Evol. Microbiol.">
        <title>The Global Catalogue of Microorganisms (GCM) 10K type strain sequencing project: providing services to taxonomists for standard genome sequencing and annotation.</title>
        <authorList>
            <consortium name="The Broad Institute Genomics Platform"/>
            <consortium name="The Broad Institute Genome Sequencing Center for Infectious Disease"/>
            <person name="Wu L."/>
            <person name="Ma J."/>
        </authorList>
    </citation>
    <scope>NUCLEOTIDE SEQUENCE [LARGE SCALE GENOMIC DNA]</scope>
    <source>
        <strain evidence="3 4">Q85</strain>
    </source>
</reference>
<name>A0ABD5YE98_9EURY</name>
<evidence type="ECO:0000313" key="3">
    <source>
        <dbReference type="EMBL" id="MFC7186077.1"/>
    </source>
</evidence>
<gene>
    <name evidence="3" type="ORF">ACFQMK_04080</name>
</gene>
<dbReference type="Proteomes" id="UP001596390">
    <property type="component" value="Unassembled WGS sequence"/>
</dbReference>
<dbReference type="InterPro" id="IPR003607">
    <property type="entry name" value="HD/PDEase_dom"/>
</dbReference>
<dbReference type="InterPro" id="IPR006674">
    <property type="entry name" value="HD_domain"/>
</dbReference>